<dbReference type="InterPro" id="IPR036397">
    <property type="entry name" value="RNaseH_sf"/>
</dbReference>
<dbReference type="STRING" id="1314771.A0A197JB61"/>
<feature type="region of interest" description="Disordered" evidence="1">
    <location>
        <begin position="87"/>
        <end position="107"/>
    </location>
</feature>
<dbReference type="Proteomes" id="UP000078512">
    <property type="component" value="Unassembled WGS sequence"/>
</dbReference>
<reference evidence="3 4" key="1">
    <citation type="submission" date="2016-05" db="EMBL/GenBank/DDBJ databases">
        <title>Genome sequencing reveals origins of a unique bacterial endosymbiosis in the earliest lineages of terrestrial Fungi.</title>
        <authorList>
            <consortium name="DOE Joint Genome Institute"/>
            <person name="Uehling J."/>
            <person name="Gryganskyi A."/>
            <person name="Hameed K."/>
            <person name="Tschaplinski T."/>
            <person name="Misztal P."/>
            <person name="Wu S."/>
            <person name="Desiro A."/>
            <person name="Vande Pol N."/>
            <person name="Du Z.-Y."/>
            <person name="Zienkiewicz A."/>
            <person name="Zienkiewicz K."/>
            <person name="Morin E."/>
            <person name="Tisserant E."/>
            <person name="Splivallo R."/>
            <person name="Hainaut M."/>
            <person name="Henrissat B."/>
            <person name="Ohm R."/>
            <person name="Kuo A."/>
            <person name="Yan J."/>
            <person name="Lipzen A."/>
            <person name="Nolan M."/>
            <person name="Labutti K."/>
            <person name="Barry K."/>
            <person name="Goldstein A."/>
            <person name="Labbe J."/>
            <person name="Schadt C."/>
            <person name="Tuskan G."/>
            <person name="Grigoriev I."/>
            <person name="Martin F."/>
            <person name="Vilgalys R."/>
            <person name="Bonito G."/>
        </authorList>
    </citation>
    <scope>NUCLEOTIDE SEQUENCE [LARGE SCALE GENOMIC DNA]</scope>
    <source>
        <strain evidence="3 4">AG-77</strain>
    </source>
</reference>
<dbReference type="OrthoDB" id="2369075at2759"/>
<proteinExistence type="predicted"/>
<protein>
    <recommendedName>
        <fullName evidence="2">Tc1-like transposase DDE domain-containing protein</fullName>
    </recommendedName>
</protein>
<dbReference type="AlphaFoldDB" id="A0A197JB61"/>
<evidence type="ECO:0000259" key="2">
    <source>
        <dbReference type="Pfam" id="PF13358"/>
    </source>
</evidence>
<name>A0A197JB61_9FUNG</name>
<dbReference type="InterPro" id="IPR038717">
    <property type="entry name" value="Tc1-like_DDE_dom"/>
</dbReference>
<keyword evidence="4" id="KW-1185">Reference proteome</keyword>
<evidence type="ECO:0000313" key="4">
    <source>
        <dbReference type="Proteomes" id="UP000078512"/>
    </source>
</evidence>
<feature type="domain" description="Tc1-like transposase DDE" evidence="2">
    <location>
        <begin position="24"/>
        <end position="81"/>
    </location>
</feature>
<dbReference type="EMBL" id="KV442186">
    <property type="protein sequence ID" value="OAQ22278.1"/>
    <property type="molecule type" value="Genomic_DNA"/>
</dbReference>
<gene>
    <name evidence="3" type="ORF">K457DRAFT_85028</name>
</gene>
<evidence type="ECO:0000313" key="3">
    <source>
        <dbReference type="EMBL" id="OAQ22278.1"/>
    </source>
</evidence>
<accession>A0A197JB61</accession>
<dbReference type="Pfam" id="PF13358">
    <property type="entry name" value="DDE_3"/>
    <property type="match status" value="1"/>
</dbReference>
<dbReference type="Gene3D" id="3.30.420.10">
    <property type="entry name" value="Ribonuclease H-like superfamily/Ribonuclease H"/>
    <property type="match status" value="1"/>
</dbReference>
<sequence>RHIALREEFIKEWASREEKFLNRTVFIDEAGFHLHMVRTEGWSPIGKRAVTHVLSARGASQTIFGAVCSSGIVALSVRLPKASKKRKVAGSSKTIHGNNGDGGGTKGSHYQEFVL</sequence>
<feature type="non-terminal residue" evidence="3">
    <location>
        <position position="1"/>
    </location>
</feature>
<dbReference type="GO" id="GO:0003676">
    <property type="term" value="F:nucleic acid binding"/>
    <property type="evidence" value="ECO:0007669"/>
    <property type="project" value="InterPro"/>
</dbReference>
<organism evidence="3 4">
    <name type="scientific">Linnemannia elongata AG-77</name>
    <dbReference type="NCBI Taxonomy" id="1314771"/>
    <lineage>
        <taxon>Eukaryota</taxon>
        <taxon>Fungi</taxon>
        <taxon>Fungi incertae sedis</taxon>
        <taxon>Mucoromycota</taxon>
        <taxon>Mortierellomycotina</taxon>
        <taxon>Mortierellomycetes</taxon>
        <taxon>Mortierellales</taxon>
        <taxon>Mortierellaceae</taxon>
        <taxon>Linnemannia</taxon>
    </lineage>
</organism>
<evidence type="ECO:0000256" key="1">
    <source>
        <dbReference type="SAM" id="MobiDB-lite"/>
    </source>
</evidence>